<evidence type="ECO:0000313" key="1">
    <source>
        <dbReference type="EMBL" id="EFH46344.1"/>
    </source>
</evidence>
<proteinExistence type="predicted"/>
<accession>D7MDE5</accession>
<name>D7MDE5_ARALL</name>
<reference evidence="2" key="1">
    <citation type="journal article" date="2011" name="Nat. Genet.">
        <title>The Arabidopsis lyrata genome sequence and the basis of rapid genome size change.</title>
        <authorList>
            <person name="Hu T.T."/>
            <person name="Pattyn P."/>
            <person name="Bakker E.G."/>
            <person name="Cao J."/>
            <person name="Cheng J.-F."/>
            <person name="Clark R.M."/>
            <person name="Fahlgren N."/>
            <person name="Fawcett J.A."/>
            <person name="Grimwood J."/>
            <person name="Gundlach H."/>
            <person name="Haberer G."/>
            <person name="Hollister J.D."/>
            <person name="Ossowski S."/>
            <person name="Ottilar R.P."/>
            <person name="Salamov A.A."/>
            <person name="Schneeberger K."/>
            <person name="Spannagl M."/>
            <person name="Wang X."/>
            <person name="Yang L."/>
            <person name="Nasrallah M.E."/>
            <person name="Bergelson J."/>
            <person name="Carrington J.C."/>
            <person name="Gaut B.S."/>
            <person name="Schmutz J."/>
            <person name="Mayer K.F.X."/>
            <person name="Van de Peer Y."/>
            <person name="Grigoriev I.V."/>
            <person name="Nordborg M."/>
            <person name="Weigel D."/>
            <person name="Guo Y.-L."/>
        </authorList>
    </citation>
    <scope>NUCLEOTIDE SEQUENCE [LARGE SCALE GENOMIC DNA]</scope>
    <source>
        <strain evidence="2">cv. MN47</strain>
    </source>
</reference>
<dbReference type="HOGENOM" id="CLU_1181629_0_0_1"/>
<dbReference type="AlphaFoldDB" id="D7MDE5"/>
<sequence>MSWPIWKQPGPAHLAPKIRFDWNSNLSPSSQSRCSFMKPSVRRLHLDNKLPLLLVWLKIFLDNLLLELSRTLAFEASNLNELGIMIQSIRNCGYRCVFMLPSSTRLIHEPVKLPLINLLKFPLKNLKTSGIMIPIQCSGGYHNIFKSFSPEPKTATNPITIFRQSILNPVQTLGKALLRVDILIPVRFPALAFSTLLSLRSKTVAIFSSIEVFMEEASLFLDLTGKFNDNSVTAT</sequence>
<evidence type="ECO:0000313" key="2">
    <source>
        <dbReference type="Proteomes" id="UP000008694"/>
    </source>
</evidence>
<gene>
    <name evidence="1" type="ORF">ARALYDRAFT_354973</name>
</gene>
<protein>
    <submittedName>
        <fullName evidence="1">Uncharacterized protein</fullName>
    </submittedName>
</protein>
<dbReference type="EMBL" id="GL348719">
    <property type="protein sequence ID" value="EFH46344.1"/>
    <property type="molecule type" value="Genomic_DNA"/>
</dbReference>
<dbReference type="Proteomes" id="UP000008694">
    <property type="component" value="Unassembled WGS sequence"/>
</dbReference>
<keyword evidence="2" id="KW-1185">Reference proteome</keyword>
<organism evidence="2">
    <name type="scientific">Arabidopsis lyrata subsp. lyrata</name>
    <name type="common">Lyre-leaved rock-cress</name>
    <dbReference type="NCBI Taxonomy" id="81972"/>
    <lineage>
        <taxon>Eukaryota</taxon>
        <taxon>Viridiplantae</taxon>
        <taxon>Streptophyta</taxon>
        <taxon>Embryophyta</taxon>
        <taxon>Tracheophyta</taxon>
        <taxon>Spermatophyta</taxon>
        <taxon>Magnoliopsida</taxon>
        <taxon>eudicotyledons</taxon>
        <taxon>Gunneridae</taxon>
        <taxon>Pentapetalae</taxon>
        <taxon>rosids</taxon>
        <taxon>malvids</taxon>
        <taxon>Brassicales</taxon>
        <taxon>Brassicaceae</taxon>
        <taxon>Camelineae</taxon>
        <taxon>Arabidopsis</taxon>
    </lineage>
</organism>
<dbReference type="Gramene" id="fgenesh1_pg.C_scaffold_7002146">
    <property type="protein sequence ID" value="fgenesh1_pg.C_scaffold_7002146"/>
    <property type="gene ID" value="fgenesh1_pg.C_scaffold_7002146"/>
</dbReference>